<dbReference type="EMBL" id="LT629706">
    <property type="protein sequence ID" value="SDN62947.1"/>
    <property type="molecule type" value="Genomic_DNA"/>
</dbReference>
<keyword evidence="1" id="KW-0472">Membrane</keyword>
<gene>
    <name evidence="2" type="ORF">SAMN04490208_0925</name>
</gene>
<name>A0ABY0RCW5_9PSED</name>
<keyword evidence="3" id="KW-1185">Reference proteome</keyword>
<accession>A0ABY0RCW5</accession>
<sequence>MHRKGKLGMQHKLSNNLQPLLLKALLWLGGVALLFAIKDVVEIFSDEPVAGTWVDLTLVLTAYLMFFLLQPISSRIDRRLRKRARRNLQTDL</sequence>
<keyword evidence="1" id="KW-1133">Transmembrane helix</keyword>
<evidence type="ECO:0000313" key="3">
    <source>
        <dbReference type="Proteomes" id="UP000181903"/>
    </source>
</evidence>
<dbReference type="Proteomes" id="UP000181903">
    <property type="component" value="Chromosome I"/>
</dbReference>
<proteinExistence type="predicted"/>
<evidence type="ECO:0000313" key="2">
    <source>
        <dbReference type="EMBL" id="SDN62947.1"/>
    </source>
</evidence>
<feature type="transmembrane region" description="Helical" evidence="1">
    <location>
        <begin position="20"/>
        <end position="37"/>
    </location>
</feature>
<feature type="transmembrane region" description="Helical" evidence="1">
    <location>
        <begin position="49"/>
        <end position="69"/>
    </location>
</feature>
<organism evidence="2 3">
    <name type="scientific">Pseudomonas poae</name>
    <dbReference type="NCBI Taxonomy" id="200451"/>
    <lineage>
        <taxon>Bacteria</taxon>
        <taxon>Pseudomonadati</taxon>
        <taxon>Pseudomonadota</taxon>
        <taxon>Gammaproteobacteria</taxon>
        <taxon>Pseudomonadales</taxon>
        <taxon>Pseudomonadaceae</taxon>
        <taxon>Pseudomonas</taxon>
    </lineage>
</organism>
<evidence type="ECO:0000256" key="1">
    <source>
        <dbReference type="SAM" id="Phobius"/>
    </source>
</evidence>
<reference evidence="2 3" key="1">
    <citation type="submission" date="2016-10" db="EMBL/GenBank/DDBJ databases">
        <authorList>
            <person name="Varghese N."/>
            <person name="Submissions S."/>
        </authorList>
    </citation>
    <scope>NUCLEOTIDE SEQUENCE [LARGE SCALE GENOMIC DNA]</scope>
    <source>
        <strain evidence="2 3">BS2776</strain>
    </source>
</reference>
<keyword evidence="1" id="KW-0812">Transmembrane</keyword>
<protein>
    <submittedName>
        <fullName evidence="2">Uncharacterized protein</fullName>
    </submittedName>
</protein>